<dbReference type="KEGG" id="scan:103822037"/>
<dbReference type="Pfam" id="PF12012">
    <property type="entry name" value="DUF3504"/>
    <property type="match status" value="1"/>
</dbReference>
<feature type="region of interest" description="Disordered" evidence="4">
    <location>
        <begin position="341"/>
        <end position="396"/>
    </location>
</feature>
<feature type="region of interest" description="Disordered" evidence="4">
    <location>
        <begin position="91"/>
        <end position="221"/>
    </location>
</feature>
<keyword evidence="2" id="KW-0597">Phosphoprotein</keyword>
<reference evidence="6" key="2">
    <citation type="submission" date="2025-09" db="UniProtKB">
        <authorList>
            <consortium name="Ensembl"/>
        </authorList>
    </citation>
    <scope>IDENTIFICATION</scope>
</reference>
<name>A0A8C9MSK0_SERCA</name>
<evidence type="ECO:0000259" key="5">
    <source>
        <dbReference type="Pfam" id="PF12012"/>
    </source>
</evidence>
<organism evidence="6 7">
    <name type="scientific">Serinus canaria</name>
    <name type="common">Island canary</name>
    <name type="synonym">Fringilla canaria</name>
    <dbReference type="NCBI Taxonomy" id="9135"/>
    <lineage>
        <taxon>Eukaryota</taxon>
        <taxon>Metazoa</taxon>
        <taxon>Chordata</taxon>
        <taxon>Craniata</taxon>
        <taxon>Vertebrata</taxon>
        <taxon>Euteleostomi</taxon>
        <taxon>Archelosauria</taxon>
        <taxon>Archosauria</taxon>
        <taxon>Dinosauria</taxon>
        <taxon>Saurischia</taxon>
        <taxon>Theropoda</taxon>
        <taxon>Coelurosauria</taxon>
        <taxon>Aves</taxon>
        <taxon>Neognathae</taxon>
        <taxon>Neoaves</taxon>
        <taxon>Telluraves</taxon>
        <taxon>Australaves</taxon>
        <taxon>Passeriformes</taxon>
        <taxon>Passeroidea</taxon>
        <taxon>Fringillidae</taxon>
        <taxon>Carduelinae</taxon>
        <taxon>Serinus</taxon>
    </lineage>
</organism>
<proteinExistence type="predicted"/>
<dbReference type="PANTHER" id="PTHR46963">
    <property type="entry name" value="SIMILAR TO RIKEN CDNA E130308A19"/>
    <property type="match status" value="1"/>
</dbReference>
<dbReference type="GeneTree" id="ENSGT00440000039527"/>
<dbReference type="InterPro" id="IPR042838">
    <property type="entry name" value="KIAA1958"/>
</dbReference>
<protein>
    <recommendedName>
        <fullName evidence="5">ZMYM2-like/QRICH1 C-terminal domain-containing protein</fullName>
    </recommendedName>
</protein>
<evidence type="ECO:0000313" key="6">
    <source>
        <dbReference type="Ensembl" id="ENSSCAP00000007598.1"/>
    </source>
</evidence>
<feature type="domain" description="ZMYM2-like/QRICH1 C-terminal" evidence="5">
    <location>
        <begin position="519"/>
        <end position="659"/>
    </location>
</feature>
<dbReference type="Ensembl" id="ENSSCAT00000008614.1">
    <property type="protein sequence ID" value="ENSSCAP00000007598.1"/>
    <property type="gene ID" value="ENSSCAG00000005846.1"/>
</dbReference>
<dbReference type="RefSeq" id="XP_018777383.1">
    <property type="nucleotide sequence ID" value="XM_018921838.3"/>
</dbReference>
<accession>A0A8C9MSK0</accession>
<dbReference type="AlphaFoldDB" id="A0A8C9MSK0"/>
<evidence type="ECO:0000256" key="2">
    <source>
        <dbReference type="ARBA" id="ARBA00022553"/>
    </source>
</evidence>
<feature type="compositionally biased region" description="Polar residues" evidence="4">
    <location>
        <begin position="109"/>
        <end position="133"/>
    </location>
</feature>
<feature type="compositionally biased region" description="Basic and acidic residues" evidence="4">
    <location>
        <begin position="135"/>
        <end position="146"/>
    </location>
</feature>
<evidence type="ECO:0000256" key="3">
    <source>
        <dbReference type="ARBA" id="ARBA00022843"/>
    </source>
</evidence>
<keyword evidence="1" id="KW-1017">Isopeptide bond</keyword>
<feature type="compositionally biased region" description="Polar residues" evidence="4">
    <location>
        <begin position="147"/>
        <end position="173"/>
    </location>
</feature>
<dbReference type="GeneID" id="103822037"/>
<evidence type="ECO:0000256" key="1">
    <source>
        <dbReference type="ARBA" id="ARBA00022499"/>
    </source>
</evidence>
<gene>
    <name evidence="6" type="primary">LOC103822037</name>
</gene>
<dbReference type="OrthoDB" id="5957988at2759"/>
<keyword evidence="3" id="KW-0832">Ubl conjugation</keyword>
<evidence type="ECO:0000313" key="7">
    <source>
        <dbReference type="Proteomes" id="UP000694409"/>
    </source>
</evidence>
<feature type="compositionally biased region" description="Basic and acidic residues" evidence="4">
    <location>
        <begin position="95"/>
        <end position="106"/>
    </location>
</feature>
<reference evidence="6" key="1">
    <citation type="submission" date="2025-08" db="UniProtKB">
        <authorList>
            <consortium name="Ensembl"/>
        </authorList>
    </citation>
    <scope>IDENTIFICATION</scope>
</reference>
<sequence length="672" mass="74683">MSESTSDRGCSSTSSLQGDLSNLVIWAHTHGTICNQIPGLEFMQNTDHVSNDNAVLWMCRAGHAYHWHCGKSHNPGEDVTEAVGGRKRVLSSEPLARESSFEEKKVKLTPSSFEMDQEDCGSTGSCGRSQGVTEQKADSPYKRNNEPKGSQNTRKPKTSFSAAEQHFSMSDSRVQTDEQDVKSKSYKEVEIIISDEEQSEADEDNKGDRISQDNVSEPSAEKLQMHHCQKMALHQPTASQKTAFAPKAKPPLARAYIMQAPVSSSEDRSRNILRLASSTAAGPMAETSGTRSLLGSAAPKVCLKPLPAPSTEAKAQLESQPSAMFFELQTTAAFQQHLQLSPPECGTLGMGSSGDGAENVGEDSETSGSGQTPCSSTFQSPESHPPAASNGDVLKNQEKKKIYTSGDIKAFEEWLKGHHPSETRRIHTLPPADLDYYLVSFFSSAKKQNGKDFSASSLTTLRCNINRYLLDHNYQYSILRGPEFKASQEAYKLKHWYLFQKKEEGWNVVENLTGEDVKNLLEKGILSKTDPQGLLHLIFTNLIRGFGASTHHEAHHLYWGQVVLRKTRGEVEYLEWRDDLSPEENEGELNPQLFATPEDPENCPVASYKEYARRRPADMLDDNHPLYLSPRALSSVWDKVWYSKKALSKAKIDNILKVITQEVRGAVRKTKK</sequence>
<feature type="compositionally biased region" description="Polar residues" evidence="4">
    <location>
        <begin position="366"/>
        <end position="382"/>
    </location>
</feature>
<dbReference type="OMA" id="NLVIWAH"/>
<dbReference type="PANTHER" id="PTHR46963:SF3">
    <property type="entry name" value="DUF3504 DOMAIN-CONTAINING PROTEIN"/>
    <property type="match status" value="1"/>
</dbReference>
<evidence type="ECO:0000256" key="4">
    <source>
        <dbReference type="SAM" id="MobiDB-lite"/>
    </source>
</evidence>
<keyword evidence="7" id="KW-1185">Reference proteome</keyword>
<feature type="compositionally biased region" description="Acidic residues" evidence="4">
    <location>
        <begin position="193"/>
        <end position="203"/>
    </location>
</feature>
<dbReference type="Proteomes" id="UP000694409">
    <property type="component" value="Unassembled WGS sequence"/>
</dbReference>
<dbReference type="InterPro" id="IPR021893">
    <property type="entry name" value="ZMYM2-like_C"/>
</dbReference>
<feature type="compositionally biased region" description="Basic and acidic residues" evidence="4">
    <location>
        <begin position="174"/>
        <end position="190"/>
    </location>
</feature>